<sequence>MPEIGHLIALGFAATALAVKLVALIREPSNPATRATCGILFGFGSAVAIGWEPLYLAIDEASGVPNLAKVFENGSALIAAAGFQVLFLHLGDPPKAPARVRVRLTMLAAVIGIMSVAFWLAPVDVSEPVNFSERYATLPQIGVYFLFYLAYLAIAVTDILRMSLRYARRVNRKIVRFSLRLLSIGSMLGLGYVAHKALFIITEFLGGNLPWPESAGSQLFITSCIGFIALSFTISSVGTAVVAAWRWPAQDRLYRRLYPLWLAFYSVAPEIARQPGTRLATANLPLLRPRWLYRRYIEIGDGRLEIADFLASTTAQRAFDIAYAATVVVEGQRAGEVAGEAARVLVAVELYRTTVPIEEPADDVALSPATPTHPGDIDDEMEAQAAISDRLSSETAITAAREALAMANAATS</sequence>
<organism evidence="3 4">
    <name type="scientific">Catenuloplanes atrovinosus</name>
    <dbReference type="NCBI Taxonomy" id="137266"/>
    <lineage>
        <taxon>Bacteria</taxon>
        <taxon>Bacillati</taxon>
        <taxon>Actinomycetota</taxon>
        <taxon>Actinomycetes</taxon>
        <taxon>Micromonosporales</taxon>
        <taxon>Micromonosporaceae</taxon>
        <taxon>Catenuloplanes</taxon>
    </lineage>
</organism>
<keyword evidence="4" id="KW-1185">Reference proteome</keyword>
<dbReference type="RefSeq" id="WP_310370123.1">
    <property type="nucleotide sequence ID" value="NZ_JAVDYB010000001.1"/>
</dbReference>
<feature type="transmembrane region" description="Helical" evidence="1">
    <location>
        <begin position="181"/>
        <end position="200"/>
    </location>
</feature>
<dbReference type="Proteomes" id="UP001183643">
    <property type="component" value="Unassembled WGS sequence"/>
</dbReference>
<dbReference type="AlphaFoldDB" id="A0AAE3YSM0"/>
<evidence type="ECO:0000313" key="3">
    <source>
        <dbReference type="EMBL" id="MDR7277683.1"/>
    </source>
</evidence>
<feature type="transmembrane region" description="Helical" evidence="1">
    <location>
        <begin position="141"/>
        <end position="160"/>
    </location>
</feature>
<evidence type="ECO:0000256" key="1">
    <source>
        <dbReference type="SAM" id="Phobius"/>
    </source>
</evidence>
<keyword evidence="1" id="KW-0812">Transmembrane</keyword>
<dbReference type="InterPro" id="IPR046675">
    <property type="entry name" value="DUF6545"/>
</dbReference>
<name>A0AAE3YSM0_9ACTN</name>
<feature type="transmembrane region" description="Helical" evidence="1">
    <location>
        <begin position="70"/>
        <end position="90"/>
    </location>
</feature>
<evidence type="ECO:0000259" key="2">
    <source>
        <dbReference type="Pfam" id="PF20182"/>
    </source>
</evidence>
<feature type="transmembrane region" description="Helical" evidence="1">
    <location>
        <begin position="220"/>
        <end position="245"/>
    </location>
</feature>
<proteinExistence type="predicted"/>
<accession>A0AAE3YSM0</accession>
<gene>
    <name evidence="3" type="ORF">J2S41_004461</name>
</gene>
<keyword evidence="1" id="KW-1133">Transmembrane helix</keyword>
<keyword evidence="1" id="KW-0472">Membrane</keyword>
<dbReference type="NCBIfam" id="NF042915">
    <property type="entry name" value="MAB_1171c_fam"/>
    <property type="match status" value="1"/>
</dbReference>
<evidence type="ECO:0000313" key="4">
    <source>
        <dbReference type="Proteomes" id="UP001183643"/>
    </source>
</evidence>
<dbReference type="Pfam" id="PF20182">
    <property type="entry name" value="DUF6545"/>
    <property type="match status" value="1"/>
</dbReference>
<feature type="transmembrane region" description="Helical" evidence="1">
    <location>
        <begin position="6"/>
        <end position="25"/>
    </location>
</feature>
<feature type="domain" description="DUF6545" evidence="2">
    <location>
        <begin position="246"/>
        <end position="391"/>
    </location>
</feature>
<reference evidence="3" key="1">
    <citation type="submission" date="2023-07" db="EMBL/GenBank/DDBJ databases">
        <title>Sequencing the genomes of 1000 actinobacteria strains.</title>
        <authorList>
            <person name="Klenk H.-P."/>
        </authorList>
    </citation>
    <scope>NUCLEOTIDE SEQUENCE</scope>
    <source>
        <strain evidence="3">DSM 44707</strain>
    </source>
</reference>
<dbReference type="InterPro" id="IPR050039">
    <property type="entry name" value="MAB_1171c-like"/>
</dbReference>
<feature type="transmembrane region" description="Helical" evidence="1">
    <location>
        <begin position="37"/>
        <end position="58"/>
    </location>
</feature>
<comment type="caution">
    <text evidence="3">The sequence shown here is derived from an EMBL/GenBank/DDBJ whole genome shotgun (WGS) entry which is preliminary data.</text>
</comment>
<protein>
    <recommendedName>
        <fullName evidence="2">DUF6545 domain-containing protein</fullName>
    </recommendedName>
</protein>
<feature type="transmembrane region" description="Helical" evidence="1">
    <location>
        <begin position="102"/>
        <end position="121"/>
    </location>
</feature>
<dbReference type="EMBL" id="JAVDYB010000001">
    <property type="protein sequence ID" value="MDR7277683.1"/>
    <property type="molecule type" value="Genomic_DNA"/>
</dbReference>